<dbReference type="STRING" id="1936003.STSP2_00815"/>
<feature type="domain" description="S1 motif" evidence="9">
    <location>
        <begin position="105"/>
        <end position="170"/>
    </location>
</feature>
<keyword evidence="2 7" id="KW-0963">Cytoplasm</keyword>
<feature type="region of interest" description="Disordered" evidence="8">
    <location>
        <begin position="386"/>
        <end position="420"/>
    </location>
</feature>
<dbReference type="InterPro" id="IPR036555">
    <property type="entry name" value="NusA_N_sf"/>
</dbReference>
<dbReference type="PANTHER" id="PTHR22648">
    <property type="entry name" value="TRANSCRIPTION TERMINATION FACTOR NUSA"/>
    <property type="match status" value="1"/>
</dbReference>
<dbReference type="SUPFAM" id="SSF69705">
    <property type="entry name" value="Transcription factor NusA, N-terminal domain"/>
    <property type="match status" value="1"/>
</dbReference>
<dbReference type="SUPFAM" id="SSF50249">
    <property type="entry name" value="Nucleic acid-binding proteins"/>
    <property type="match status" value="1"/>
</dbReference>
<evidence type="ECO:0000256" key="4">
    <source>
        <dbReference type="ARBA" id="ARBA00022884"/>
    </source>
</evidence>
<dbReference type="OrthoDB" id="9807233at2"/>
<dbReference type="Proteomes" id="UP000189674">
    <property type="component" value="Chromosome"/>
</dbReference>
<dbReference type="InterPro" id="IPR010213">
    <property type="entry name" value="TF_NusA"/>
</dbReference>
<protein>
    <recommendedName>
        <fullName evidence="7">Transcription termination/antitermination protein NusA</fullName>
    </recommendedName>
</protein>
<dbReference type="GO" id="GO:0006353">
    <property type="term" value="P:DNA-templated transcription termination"/>
    <property type="evidence" value="ECO:0007669"/>
    <property type="project" value="UniProtKB-UniRule"/>
</dbReference>
<feature type="compositionally biased region" description="Basic and acidic residues" evidence="8">
    <location>
        <begin position="386"/>
        <end position="401"/>
    </location>
</feature>
<accession>A0A1U9NIQ4</accession>
<dbReference type="PROSITE" id="PS50126">
    <property type="entry name" value="S1"/>
    <property type="match status" value="1"/>
</dbReference>
<dbReference type="InterPro" id="IPR004087">
    <property type="entry name" value="KH_dom"/>
</dbReference>
<evidence type="ECO:0000256" key="6">
    <source>
        <dbReference type="ARBA" id="ARBA00023163"/>
    </source>
</evidence>
<dbReference type="GO" id="GO:0031564">
    <property type="term" value="P:transcription antitermination"/>
    <property type="evidence" value="ECO:0007669"/>
    <property type="project" value="UniProtKB-UniRule"/>
</dbReference>
<dbReference type="NCBIfam" id="TIGR01953">
    <property type="entry name" value="NusA"/>
    <property type="match status" value="1"/>
</dbReference>
<comment type="subcellular location">
    <subcellularLocation>
        <location evidence="7">Cytoplasm</location>
    </subcellularLocation>
</comment>
<evidence type="ECO:0000256" key="7">
    <source>
        <dbReference type="HAMAP-Rule" id="MF_00945"/>
    </source>
</evidence>
<dbReference type="InterPro" id="IPR025249">
    <property type="entry name" value="TF_NusA_KH_1st"/>
</dbReference>
<dbReference type="SUPFAM" id="SSF54814">
    <property type="entry name" value="Prokaryotic type KH domain (KH-domain type II)"/>
    <property type="match status" value="2"/>
</dbReference>
<dbReference type="InterPro" id="IPR030842">
    <property type="entry name" value="TF_NusA_bacterial"/>
</dbReference>
<gene>
    <name evidence="7 10" type="primary">nusA</name>
    <name evidence="10" type="ORF">STSP2_00815</name>
</gene>
<evidence type="ECO:0000256" key="8">
    <source>
        <dbReference type="SAM" id="MobiDB-lite"/>
    </source>
</evidence>
<evidence type="ECO:0000256" key="3">
    <source>
        <dbReference type="ARBA" id="ARBA00022814"/>
    </source>
</evidence>
<keyword evidence="5 7" id="KW-0805">Transcription regulation</keyword>
<dbReference type="Gene3D" id="2.40.50.140">
    <property type="entry name" value="Nucleic acid-binding proteins"/>
    <property type="match status" value="1"/>
</dbReference>
<sequence length="420" mass="46383">MSQELIRIVENIARDKNIDKESIFADLEAALVSAARKAFSTSEETEIEVFIDRDNGNITAYKDGEKLDVKRFGRIAAQTAKQVMIQKLKADERESIFAEYVKRKGEAVNGSIARFEGGTMVIDLSNRVEAIMPKSEQIGGETHHVGERLRCMILDVREVSSQVRIILSRTHPDFIKRLFELEVPEVTEGIIEIKALAREAGYRTKIAVESHDDKVDAVGACVGVRGSRIRNIVDELSGEKIDIVRWSDSSQTLIANALKPAEVSEIAICFELGRATVVVTEDQLSLAIGKHGQNVRLAARLTSWDIDILTPEEYNAGVERLAECVTSIEGVDDSFVDQLLALGIISVLDLEEVGSEPLIEELGVDEDTAVKAVELAENVAKEIASEKKQAEDILEQEQARTEDEDEDEDTEPGLGIDLPQ</sequence>
<dbReference type="PANTHER" id="PTHR22648:SF0">
    <property type="entry name" value="TRANSCRIPTION TERMINATION_ANTITERMINATION PROTEIN NUSA"/>
    <property type="match status" value="1"/>
</dbReference>
<dbReference type="CDD" id="cd04455">
    <property type="entry name" value="S1_NusA"/>
    <property type="match status" value="1"/>
</dbReference>
<dbReference type="InterPro" id="IPR009019">
    <property type="entry name" value="KH_sf_prok-type"/>
</dbReference>
<dbReference type="KEGG" id="alus:STSP2_00815"/>
<dbReference type="Pfam" id="PF13184">
    <property type="entry name" value="KH_NusA_1st"/>
    <property type="match status" value="1"/>
</dbReference>
<dbReference type="InterPro" id="IPR058582">
    <property type="entry name" value="KH_NusA_2nd"/>
</dbReference>
<dbReference type="InterPro" id="IPR012340">
    <property type="entry name" value="NA-bd_OB-fold"/>
</dbReference>
<comment type="subunit">
    <text evidence="7">Monomer. Binds directly to the core enzyme of the DNA-dependent RNA polymerase and to nascent RNA.</text>
</comment>
<feature type="compositionally biased region" description="Acidic residues" evidence="8">
    <location>
        <begin position="402"/>
        <end position="411"/>
    </location>
</feature>
<keyword evidence="1 7" id="KW-0806">Transcription termination</keyword>
<dbReference type="InterPro" id="IPR013735">
    <property type="entry name" value="TF_NusA_N"/>
</dbReference>
<dbReference type="AlphaFoldDB" id="A0A1U9NIQ4"/>
<evidence type="ECO:0000313" key="10">
    <source>
        <dbReference type="EMBL" id="AQT67667.1"/>
    </source>
</evidence>
<dbReference type="RefSeq" id="WP_146660044.1">
    <property type="nucleotide sequence ID" value="NZ_CP019791.1"/>
</dbReference>
<dbReference type="CDD" id="cd22529">
    <property type="entry name" value="KH-II_NusA_rpt2"/>
    <property type="match status" value="1"/>
</dbReference>
<dbReference type="Gene3D" id="3.30.1480.10">
    <property type="entry name" value="NusA, N-terminal domain"/>
    <property type="match status" value="1"/>
</dbReference>
<keyword evidence="3 7" id="KW-0889">Transcription antitermination</keyword>
<dbReference type="Gene3D" id="3.30.300.20">
    <property type="match status" value="2"/>
</dbReference>
<keyword evidence="6 7" id="KW-0804">Transcription</keyword>
<evidence type="ECO:0000313" key="11">
    <source>
        <dbReference type="Proteomes" id="UP000189674"/>
    </source>
</evidence>
<dbReference type="InterPro" id="IPR015946">
    <property type="entry name" value="KH_dom-like_a/b"/>
</dbReference>
<organism evidence="10 11">
    <name type="scientific">Anaerohalosphaera lusitana</name>
    <dbReference type="NCBI Taxonomy" id="1936003"/>
    <lineage>
        <taxon>Bacteria</taxon>
        <taxon>Pseudomonadati</taxon>
        <taxon>Planctomycetota</taxon>
        <taxon>Phycisphaerae</taxon>
        <taxon>Sedimentisphaerales</taxon>
        <taxon>Anaerohalosphaeraceae</taxon>
        <taxon>Anaerohalosphaera</taxon>
    </lineage>
</organism>
<dbReference type="FunFam" id="3.30.300.20:FF:000005">
    <property type="entry name" value="Transcription termination/antitermination protein NusA"/>
    <property type="match status" value="1"/>
</dbReference>
<dbReference type="CDD" id="cd02134">
    <property type="entry name" value="KH-II_NusA_rpt1"/>
    <property type="match status" value="1"/>
</dbReference>
<dbReference type="SMART" id="SM00316">
    <property type="entry name" value="S1"/>
    <property type="match status" value="1"/>
</dbReference>
<dbReference type="InterPro" id="IPR003029">
    <property type="entry name" value="S1_domain"/>
</dbReference>
<dbReference type="SMART" id="SM00322">
    <property type="entry name" value="KH"/>
    <property type="match status" value="2"/>
</dbReference>
<evidence type="ECO:0000256" key="1">
    <source>
        <dbReference type="ARBA" id="ARBA00022472"/>
    </source>
</evidence>
<dbReference type="Pfam" id="PF08529">
    <property type="entry name" value="NusA_N"/>
    <property type="match status" value="2"/>
</dbReference>
<dbReference type="EMBL" id="CP019791">
    <property type="protein sequence ID" value="AQT67667.1"/>
    <property type="molecule type" value="Genomic_DNA"/>
</dbReference>
<proteinExistence type="inferred from homology"/>
<keyword evidence="11" id="KW-1185">Reference proteome</keyword>
<dbReference type="HAMAP" id="MF_00945_B">
    <property type="entry name" value="NusA_B"/>
    <property type="match status" value="1"/>
</dbReference>
<comment type="similarity">
    <text evidence="7">Belongs to the NusA family.</text>
</comment>
<comment type="function">
    <text evidence="7">Participates in both transcription termination and antitermination.</text>
</comment>
<name>A0A1U9NIQ4_9BACT</name>
<dbReference type="FunFam" id="3.30.300.20:FF:000002">
    <property type="entry name" value="Transcription termination/antitermination protein NusA"/>
    <property type="match status" value="1"/>
</dbReference>
<evidence type="ECO:0000256" key="2">
    <source>
        <dbReference type="ARBA" id="ARBA00022490"/>
    </source>
</evidence>
<dbReference type="GO" id="GO:0005829">
    <property type="term" value="C:cytosol"/>
    <property type="evidence" value="ECO:0007669"/>
    <property type="project" value="TreeGrafter"/>
</dbReference>
<dbReference type="Pfam" id="PF26594">
    <property type="entry name" value="KH_NusA_2nd"/>
    <property type="match status" value="1"/>
</dbReference>
<reference evidence="11" key="1">
    <citation type="submission" date="2017-02" db="EMBL/GenBank/DDBJ databases">
        <title>Comparative genomics and description of representatives of a novel lineage of planctomycetes thriving in anoxic sediments.</title>
        <authorList>
            <person name="Spring S."/>
            <person name="Bunk B."/>
            <person name="Sproer C."/>
        </authorList>
    </citation>
    <scope>NUCLEOTIDE SEQUENCE [LARGE SCALE GENOMIC DNA]</scope>
    <source>
        <strain evidence="11">ST-NAGAB-D1</strain>
    </source>
</reference>
<keyword evidence="4 7" id="KW-0694">RNA-binding</keyword>
<evidence type="ECO:0000259" key="9">
    <source>
        <dbReference type="PROSITE" id="PS50126"/>
    </source>
</evidence>
<dbReference type="GO" id="GO:0003700">
    <property type="term" value="F:DNA-binding transcription factor activity"/>
    <property type="evidence" value="ECO:0007669"/>
    <property type="project" value="InterPro"/>
</dbReference>
<evidence type="ECO:0000256" key="5">
    <source>
        <dbReference type="ARBA" id="ARBA00023015"/>
    </source>
</evidence>
<dbReference type="GO" id="GO:0003723">
    <property type="term" value="F:RNA binding"/>
    <property type="evidence" value="ECO:0007669"/>
    <property type="project" value="UniProtKB-UniRule"/>
</dbReference>